<gene>
    <name evidence="1" type="ORF">BDR25DRAFT_343951</name>
</gene>
<evidence type="ECO:0000313" key="1">
    <source>
        <dbReference type="EMBL" id="KAF2469186.1"/>
    </source>
</evidence>
<sequence length="335" mass="35487">MDSETIYDSVNTRYSASALSSTSTSYGKAVAEAFGYSPEELASIPQEANLGLSCGNPLALAKLKEGETVIDLGSGAGFDVFLAARKVGETGKAIGIDMNEDMLKKARENATKTNITNTSFIAAKITSIPLPDNSADVVISNCVINLVPSPSKPQVFREIFRLLKPGGRLAVSDILAKVEFTEEMRRDVALYVGCMAGASKMEEYEGWLKDAGFVDVVIVDAKADLMVYMQVEGGEEVGSLCRGAEKKDGGCCGKEEAPCCREDEKASCCADGEVKNTGPCCSSATKVEKGSSCCGGGGEKNGGVVQDLKSLTEKYAHLNLNDWAGSYKIFALKPQ</sequence>
<evidence type="ECO:0000313" key="2">
    <source>
        <dbReference type="Proteomes" id="UP000799755"/>
    </source>
</evidence>
<name>A0ACB6QQJ3_9PLEO</name>
<keyword evidence="2" id="KW-1185">Reference proteome</keyword>
<reference evidence="1" key="1">
    <citation type="journal article" date="2020" name="Stud. Mycol.">
        <title>101 Dothideomycetes genomes: a test case for predicting lifestyles and emergence of pathogens.</title>
        <authorList>
            <person name="Haridas S."/>
            <person name="Albert R."/>
            <person name="Binder M."/>
            <person name="Bloem J."/>
            <person name="Labutti K."/>
            <person name="Salamov A."/>
            <person name="Andreopoulos B."/>
            <person name="Baker S."/>
            <person name="Barry K."/>
            <person name="Bills G."/>
            <person name="Bluhm B."/>
            <person name="Cannon C."/>
            <person name="Castanera R."/>
            <person name="Culley D."/>
            <person name="Daum C."/>
            <person name="Ezra D."/>
            <person name="Gonzalez J."/>
            <person name="Henrissat B."/>
            <person name="Kuo A."/>
            <person name="Liang C."/>
            <person name="Lipzen A."/>
            <person name="Lutzoni F."/>
            <person name="Magnuson J."/>
            <person name="Mondo S."/>
            <person name="Nolan M."/>
            <person name="Ohm R."/>
            <person name="Pangilinan J."/>
            <person name="Park H.-J."/>
            <person name="Ramirez L."/>
            <person name="Alfaro M."/>
            <person name="Sun H."/>
            <person name="Tritt A."/>
            <person name="Yoshinaga Y."/>
            <person name="Zwiers L.-H."/>
            <person name="Turgeon B."/>
            <person name="Goodwin S."/>
            <person name="Spatafora J."/>
            <person name="Crous P."/>
            <person name="Grigoriev I."/>
        </authorList>
    </citation>
    <scope>NUCLEOTIDE SEQUENCE</scope>
    <source>
        <strain evidence="1">ATCC 200398</strain>
    </source>
</reference>
<protein>
    <submittedName>
        <fullName evidence="1">NAD(P)-binding protein</fullName>
    </submittedName>
</protein>
<organism evidence="1 2">
    <name type="scientific">Lindgomyces ingoldianus</name>
    <dbReference type="NCBI Taxonomy" id="673940"/>
    <lineage>
        <taxon>Eukaryota</taxon>
        <taxon>Fungi</taxon>
        <taxon>Dikarya</taxon>
        <taxon>Ascomycota</taxon>
        <taxon>Pezizomycotina</taxon>
        <taxon>Dothideomycetes</taxon>
        <taxon>Pleosporomycetidae</taxon>
        <taxon>Pleosporales</taxon>
        <taxon>Lindgomycetaceae</taxon>
        <taxon>Lindgomyces</taxon>
    </lineage>
</organism>
<dbReference type="Proteomes" id="UP000799755">
    <property type="component" value="Unassembled WGS sequence"/>
</dbReference>
<accession>A0ACB6QQJ3</accession>
<proteinExistence type="predicted"/>
<dbReference type="EMBL" id="MU003513">
    <property type="protein sequence ID" value="KAF2469186.1"/>
    <property type="molecule type" value="Genomic_DNA"/>
</dbReference>
<comment type="caution">
    <text evidence="1">The sequence shown here is derived from an EMBL/GenBank/DDBJ whole genome shotgun (WGS) entry which is preliminary data.</text>
</comment>